<feature type="region of interest" description="Disordered" evidence="1">
    <location>
        <begin position="40"/>
        <end position="65"/>
    </location>
</feature>
<organism evidence="2">
    <name type="scientific">freshwater metagenome</name>
    <dbReference type="NCBI Taxonomy" id="449393"/>
    <lineage>
        <taxon>unclassified sequences</taxon>
        <taxon>metagenomes</taxon>
        <taxon>ecological metagenomes</taxon>
    </lineage>
</organism>
<dbReference type="EMBL" id="CAFAAQ010000158">
    <property type="protein sequence ID" value="CAB4816399.1"/>
    <property type="molecule type" value="Genomic_DNA"/>
</dbReference>
<proteinExistence type="predicted"/>
<reference evidence="2" key="1">
    <citation type="submission" date="2020-05" db="EMBL/GenBank/DDBJ databases">
        <authorList>
            <person name="Chiriac C."/>
            <person name="Salcher M."/>
            <person name="Ghai R."/>
            <person name="Kavagutti S V."/>
        </authorList>
    </citation>
    <scope>NUCLEOTIDE SEQUENCE</scope>
</reference>
<evidence type="ECO:0000256" key="1">
    <source>
        <dbReference type="SAM" id="MobiDB-lite"/>
    </source>
</evidence>
<gene>
    <name evidence="2" type="ORF">UFOPK3046_01487</name>
</gene>
<dbReference type="AlphaFoldDB" id="A0A6J6Z4L3"/>
<sequence>MGDIDHAHERGDLANHGVNHTDELIGVPIIRKKRDGVVSQTHALPTYPDSPKKPDLWTQAPPFSG</sequence>
<name>A0A6J6Z4L3_9ZZZZ</name>
<evidence type="ECO:0000313" key="2">
    <source>
        <dbReference type="EMBL" id="CAB4816399.1"/>
    </source>
</evidence>
<accession>A0A6J6Z4L3</accession>
<protein>
    <submittedName>
        <fullName evidence="2">Unannotated protein</fullName>
    </submittedName>
</protein>